<reference evidence="2" key="1">
    <citation type="submission" date="2018-01" db="EMBL/GenBank/DDBJ databases">
        <authorList>
            <person name="Gaut B.S."/>
            <person name="Morton B.R."/>
            <person name="Clegg M.T."/>
            <person name="Duvall M.R."/>
        </authorList>
    </citation>
    <scope>NUCLEOTIDE SEQUENCE [LARGE SCALE GENOMIC DNA]</scope>
    <source>
        <plasmid evidence="2">Plasmid cbm2613_p</plasmid>
    </source>
</reference>
<gene>
    <name evidence="1" type="ORF">CBM2613_P60104</name>
</gene>
<protein>
    <submittedName>
        <fullName evidence="1">Uncharacterized protein</fullName>
    </submittedName>
</protein>
<keyword evidence="1" id="KW-0614">Plasmid</keyword>
<geneLocation type="plasmid" evidence="2">
    <name>cbm2613_p</name>
</geneLocation>
<proteinExistence type="predicted"/>
<evidence type="ECO:0000313" key="2">
    <source>
        <dbReference type="Proteomes" id="UP000256952"/>
    </source>
</evidence>
<evidence type="ECO:0000313" key="1">
    <source>
        <dbReference type="EMBL" id="SOZ74722.1"/>
    </source>
</evidence>
<name>A0A375ECY2_9BURK</name>
<dbReference type="EMBL" id="LT976981">
    <property type="protein sequence ID" value="SOZ74722.1"/>
    <property type="molecule type" value="Genomic_DNA"/>
</dbReference>
<sequence length="52" mass="5664">MSTGKHPQCALAHVTSGYGVTICMQGGNRARTAIFSDAIEAARRHSHYDFEL</sequence>
<accession>A0A375ECY2</accession>
<dbReference type="Proteomes" id="UP000256952">
    <property type="component" value="Plasmid CBM2613_p"/>
</dbReference>
<organism evidence="1 2">
    <name type="scientific">Cupriavidus taiwanensis</name>
    <dbReference type="NCBI Taxonomy" id="164546"/>
    <lineage>
        <taxon>Bacteria</taxon>
        <taxon>Pseudomonadati</taxon>
        <taxon>Pseudomonadota</taxon>
        <taxon>Betaproteobacteria</taxon>
        <taxon>Burkholderiales</taxon>
        <taxon>Burkholderiaceae</taxon>
        <taxon>Cupriavidus</taxon>
    </lineage>
</organism>
<dbReference type="AlphaFoldDB" id="A0A375ECY2"/>